<dbReference type="InterPro" id="IPR008928">
    <property type="entry name" value="6-hairpin_glycosidase_sf"/>
</dbReference>
<evidence type="ECO:0000259" key="4">
    <source>
        <dbReference type="Pfam" id="PF22124"/>
    </source>
</evidence>
<dbReference type="InterPro" id="IPR054363">
    <property type="entry name" value="GH95_cat"/>
</dbReference>
<dbReference type="Proteomes" id="UP001595075">
    <property type="component" value="Unassembled WGS sequence"/>
</dbReference>
<comment type="caution">
    <text evidence="5">The sequence shown here is derived from an EMBL/GenBank/DDBJ whole genome shotgun (WGS) entry which is preliminary data.</text>
</comment>
<dbReference type="Pfam" id="PF14498">
    <property type="entry name" value="Glyco_hyd_65N_2"/>
    <property type="match status" value="1"/>
</dbReference>
<proteinExistence type="predicted"/>
<dbReference type="PANTHER" id="PTHR31084">
    <property type="entry name" value="ALPHA-L-FUCOSIDASE 2"/>
    <property type="match status" value="1"/>
</dbReference>
<sequence length="781" mass="83965">MRFLLTFLLLVAVEAQYDGSRFLWYETTGTDFNSALPIGNGRLGALVYGSATEKVTLNENSIWDGGFQNRANSKSKAALAGIRKLLQDGEITQAGQSTLSNMAGTPTSPRAYNPLADLNVDFGHASGSIKSYTRWLDTYQGNTGVSYIYNNANYTREYVASYPSGILAMRYKSSVAGSLNAKISLSRTNGVVSNTASSSGGSNAITLVVNSGVPFVAKVRVVTTGGTVAASGNSISVTGATTVDVIFDAETSYRYSGISGYTAEVDRKIASATTAGFDAIRAAAIADNTKLMSRVTLDLGRSSGNSGSQPTNNRIANYKNAPNNDIQIATLMFNYGRHLLVASSRDTGNLSLPANLQGLWNQDYSPSWGSKYTININTEMNYWHSETTNLGETTKPLFDLISVAQKRGQVMAQTMYGCGGFVLHHNTDLWGDAAPVDYGTPYTMWPMGAVWLAFHLMEHYRFTGDVAFLENTAWPVLLDAAKFFYCYLFMYNGYYVTGPSISPENPFKVPNNYKTAGASEGIDIGPTMDNSLLHELFSSIIEAGNVLKVASGADVAQARSYLAKIRSPQIGSRGQILEWRGEYAEVEPGHRHLSPLWGLFPGSQMGPLRNRTLANAAKVLLDHRLAGGSGSTGWSRTWVINCYARLFEGNTAWTSVVNFLQVYPLTNLWNSNSGPPFQIDGNFGFTSGITELLLQSHDVVHLLPALPTAVPTGSVSGLVARGGFIVDISWSGGRLKSAQIKSKLGNSLSLRVGNGVGFKVDGASYSGSLPTTAGASYTITL</sequence>
<accession>A0ABR4CA51</accession>
<keyword evidence="6" id="KW-1185">Reference proteome</keyword>
<organism evidence="5 6">
    <name type="scientific">Oculimacula yallundae</name>
    <dbReference type="NCBI Taxonomy" id="86028"/>
    <lineage>
        <taxon>Eukaryota</taxon>
        <taxon>Fungi</taxon>
        <taxon>Dikarya</taxon>
        <taxon>Ascomycota</taxon>
        <taxon>Pezizomycotina</taxon>
        <taxon>Leotiomycetes</taxon>
        <taxon>Helotiales</taxon>
        <taxon>Ploettnerulaceae</taxon>
        <taxon>Oculimacula</taxon>
    </lineage>
</organism>
<feature type="domain" description="Glycosyl hydrolase family 95 catalytic" evidence="4">
    <location>
        <begin position="277"/>
        <end position="693"/>
    </location>
</feature>
<dbReference type="PIRSF" id="PIRSF007663">
    <property type="entry name" value="UCP007663"/>
    <property type="match status" value="1"/>
</dbReference>
<name>A0ABR4CA51_9HELO</name>
<dbReference type="Pfam" id="PF22124">
    <property type="entry name" value="Glyco_hydro_95_cat"/>
    <property type="match status" value="1"/>
</dbReference>
<dbReference type="Pfam" id="PF21307">
    <property type="entry name" value="Glyco_hydro_95_C"/>
    <property type="match status" value="1"/>
</dbReference>
<dbReference type="EMBL" id="JAZHXI010000010">
    <property type="protein sequence ID" value="KAL2066800.1"/>
    <property type="molecule type" value="Genomic_DNA"/>
</dbReference>
<evidence type="ECO:0000313" key="6">
    <source>
        <dbReference type="Proteomes" id="UP001595075"/>
    </source>
</evidence>
<protein>
    <recommendedName>
        <fullName evidence="7">Alpha-L-fucosidase</fullName>
    </recommendedName>
</protein>
<dbReference type="Gene3D" id="1.50.10.10">
    <property type="match status" value="1"/>
</dbReference>
<feature type="domain" description="Glycosyl hydrolase family 95 N-terminal" evidence="2">
    <location>
        <begin position="23"/>
        <end position="254"/>
    </location>
</feature>
<feature type="signal peptide" evidence="1">
    <location>
        <begin position="1"/>
        <end position="15"/>
    </location>
</feature>
<dbReference type="InterPro" id="IPR049053">
    <property type="entry name" value="AFCA-like_C"/>
</dbReference>
<dbReference type="InterPro" id="IPR027414">
    <property type="entry name" value="GH95_N_dom"/>
</dbReference>
<evidence type="ECO:0000313" key="5">
    <source>
        <dbReference type="EMBL" id="KAL2066800.1"/>
    </source>
</evidence>
<evidence type="ECO:0008006" key="7">
    <source>
        <dbReference type="Google" id="ProtNLM"/>
    </source>
</evidence>
<keyword evidence="1" id="KW-0732">Signal</keyword>
<feature type="chain" id="PRO_5046106766" description="Alpha-L-fucosidase" evidence="1">
    <location>
        <begin position="16"/>
        <end position="781"/>
    </location>
</feature>
<dbReference type="SUPFAM" id="SSF48208">
    <property type="entry name" value="Six-hairpin glycosidases"/>
    <property type="match status" value="1"/>
</dbReference>
<evidence type="ECO:0000259" key="2">
    <source>
        <dbReference type="Pfam" id="PF14498"/>
    </source>
</evidence>
<dbReference type="PANTHER" id="PTHR31084:SF0">
    <property type="entry name" value="ALPHA-L-FUCOSIDASE 2"/>
    <property type="match status" value="1"/>
</dbReference>
<evidence type="ECO:0000256" key="1">
    <source>
        <dbReference type="SAM" id="SignalP"/>
    </source>
</evidence>
<reference evidence="5 6" key="1">
    <citation type="journal article" date="2024" name="Commun. Biol.">
        <title>Comparative genomic analysis of thermophilic fungi reveals convergent evolutionary adaptations and gene losses.</title>
        <authorList>
            <person name="Steindorff A.S."/>
            <person name="Aguilar-Pontes M.V."/>
            <person name="Robinson A.J."/>
            <person name="Andreopoulos B."/>
            <person name="LaButti K."/>
            <person name="Kuo A."/>
            <person name="Mondo S."/>
            <person name="Riley R."/>
            <person name="Otillar R."/>
            <person name="Haridas S."/>
            <person name="Lipzen A."/>
            <person name="Grimwood J."/>
            <person name="Schmutz J."/>
            <person name="Clum A."/>
            <person name="Reid I.D."/>
            <person name="Moisan M.C."/>
            <person name="Butler G."/>
            <person name="Nguyen T.T.M."/>
            <person name="Dewar K."/>
            <person name="Conant G."/>
            <person name="Drula E."/>
            <person name="Henrissat B."/>
            <person name="Hansel C."/>
            <person name="Singer S."/>
            <person name="Hutchinson M.I."/>
            <person name="de Vries R.P."/>
            <person name="Natvig D.O."/>
            <person name="Powell A.J."/>
            <person name="Tsang A."/>
            <person name="Grigoriev I.V."/>
        </authorList>
    </citation>
    <scope>NUCLEOTIDE SEQUENCE [LARGE SCALE GENOMIC DNA]</scope>
    <source>
        <strain evidence="5 6">CBS 494.80</strain>
    </source>
</reference>
<dbReference type="InterPro" id="IPR012341">
    <property type="entry name" value="6hp_glycosidase-like_sf"/>
</dbReference>
<feature type="domain" description="Alpha fucosidase A-like C-terminal" evidence="3">
    <location>
        <begin position="695"/>
        <end position="765"/>
    </location>
</feature>
<evidence type="ECO:0000259" key="3">
    <source>
        <dbReference type="Pfam" id="PF21307"/>
    </source>
</evidence>
<gene>
    <name evidence="5" type="ORF">VTL71DRAFT_1224</name>
</gene>
<dbReference type="InterPro" id="IPR016518">
    <property type="entry name" value="Alpha-L-fucosidase"/>
</dbReference>